<dbReference type="NCBIfam" id="TIGR02530">
    <property type="entry name" value="flg_new"/>
    <property type="match status" value="1"/>
</dbReference>
<accession>A0A323TDD7</accession>
<keyword evidence="2" id="KW-0282">Flagellum</keyword>
<evidence type="ECO:0000256" key="1">
    <source>
        <dbReference type="SAM" id="MobiDB-lite"/>
    </source>
</evidence>
<dbReference type="RefSeq" id="WP_110609171.1">
    <property type="nucleotide sequence ID" value="NZ_PDOD01000002.1"/>
</dbReference>
<dbReference type="Pfam" id="PF12611">
    <property type="entry name" value="Flagellar_put"/>
    <property type="match status" value="1"/>
</dbReference>
<keyword evidence="2" id="KW-0966">Cell projection</keyword>
<dbReference type="AlphaFoldDB" id="A0A323TDD7"/>
<gene>
    <name evidence="2" type="ORF">CR194_08045</name>
</gene>
<dbReference type="OrthoDB" id="165650at2"/>
<comment type="caution">
    <text evidence="2">The sequence shown here is derived from an EMBL/GenBank/DDBJ whole genome shotgun (WGS) entry which is preliminary data.</text>
</comment>
<sequence length="129" mass="14458">MSSKIMPHHLQQSLPKPPVKRVEQQKVSGPSFQNMLSSKIDEQKELKLTKHAEKRLMDRGIEVTGDVWNEIHAKVKEAKQKGVQDSLVLTNEAAFVVNAKNETVITAMNREEAASQLFTNINGAIIINK</sequence>
<keyword evidence="3" id="KW-1185">Reference proteome</keyword>
<proteinExistence type="predicted"/>
<evidence type="ECO:0000313" key="2">
    <source>
        <dbReference type="EMBL" id="PYZ93141.1"/>
    </source>
</evidence>
<name>A0A323TDD7_9BACI</name>
<feature type="region of interest" description="Disordered" evidence="1">
    <location>
        <begin position="1"/>
        <end position="25"/>
    </location>
</feature>
<protein>
    <submittedName>
        <fullName evidence="2">Flagellar protein</fullName>
    </submittedName>
</protein>
<organism evidence="2 3">
    <name type="scientific">Salipaludibacillus keqinensis</name>
    <dbReference type="NCBI Taxonomy" id="2045207"/>
    <lineage>
        <taxon>Bacteria</taxon>
        <taxon>Bacillati</taxon>
        <taxon>Bacillota</taxon>
        <taxon>Bacilli</taxon>
        <taxon>Bacillales</taxon>
        <taxon>Bacillaceae</taxon>
    </lineage>
</organism>
<keyword evidence="2" id="KW-0969">Cilium</keyword>
<dbReference type="EMBL" id="PDOD01000002">
    <property type="protein sequence ID" value="PYZ93141.1"/>
    <property type="molecule type" value="Genomic_DNA"/>
</dbReference>
<reference evidence="2 3" key="1">
    <citation type="submission" date="2017-10" db="EMBL/GenBank/DDBJ databases">
        <title>Bacillus sp. nov., a halophilic bacterium isolated from a Keqin Lake.</title>
        <authorList>
            <person name="Wang H."/>
        </authorList>
    </citation>
    <scope>NUCLEOTIDE SEQUENCE [LARGE SCALE GENOMIC DNA]</scope>
    <source>
        <strain evidence="2 3">KQ-12</strain>
    </source>
</reference>
<evidence type="ECO:0000313" key="3">
    <source>
        <dbReference type="Proteomes" id="UP000248214"/>
    </source>
</evidence>
<dbReference type="InterPro" id="IPR013367">
    <property type="entry name" value="Flagellar_put"/>
</dbReference>
<dbReference type="Proteomes" id="UP000248214">
    <property type="component" value="Unassembled WGS sequence"/>
</dbReference>